<dbReference type="PANTHER" id="PTHR21600:SF92">
    <property type="entry name" value="RIBOSOMAL LARGE SUBUNIT PSEUDOURIDINE SYNTHASE C"/>
    <property type="match status" value="1"/>
</dbReference>
<dbReference type="PROSITE" id="PS01129">
    <property type="entry name" value="PSI_RLU"/>
    <property type="match status" value="1"/>
</dbReference>
<evidence type="ECO:0000313" key="12">
    <source>
        <dbReference type="Proteomes" id="UP000245506"/>
    </source>
</evidence>
<dbReference type="InterPro" id="IPR036986">
    <property type="entry name" value="S4_RNA-bd_sf"/>
</dbReference>
<dbReference type="GO" id="GO:0003723">
    <property type="term" value="F:RNA binding"/>
    <property type="evidence" value="ECO:0007669"/>
    <property type="project" value="UniProtKB-KW"/>
</dbReference>
<evidence type="ECO:0000256" key="1">
    <source>
        <dbReference type="ARBA" id="ARBA00000381"/>
    </source>
</evidence>
<dbReference type="InterPro" id="IPR002942">
    <property type="entry name" value="S4_RNA-bd"/>
</dbReference>
<reference evidence="11 12" key="1">
    <citation type="submission" date="2018-05" db="EMBL/GenBank/DDBJ databases">
        <title>Leucothrix arctica sp. nov., isolated from Arctic seawater.</title>
        <authorList>
            <person name="Choi A."/>
            <person name="Baek K."/>
        </authorList>
    </citation>
    <scope>NUCLEOTIDE SEQUENCE [LARGE SCALE GENOMIC DNA]</scope>
    <source>
        <strain evidence="11 12">IMCC9719</strain>
    </source>
</reference>
<dbReference type="EC" id="5.4.99.-" evidence="9"/>
<feature type="active site" evidence="7">
    <location>
        <position position="145"/>
    </location>
</feature>
<keyword evidence="12" id="KW-1185">Reference proteome</keyword>
<dbReference type="CDD" id="cd00165">
    <property type="entry name" value="S4"/>
    <property type="match status" value="1"/>
</dbReference>
<evidence type="ECO:0000256" key="8">
    <source>
        <dbReference type="PROSITE-ProRule" id="PRU00182"/>
    </source>
</evidence>
<keyword evidence="5 8" id="KW-0694">RNA-binding</keyword>
<evidence type="ECO:0000256" key="6">
    <source>
        <dbReference type="ARBA" id="ARBA00023235"/>
    </source>
</evidence>
<comment type="catalytic activity">
    <reaction evidence="1">
        <text>uridine(955/2504/2580) in 23S rRNA = pseudouridine(955/2504/2580) in 23S rRNA</text>
        <dbReference type="Rhea" id="RHEA:42528"/>
        <dbReference type="Rhea" id="RHEA-COMP:10099"/>
        <dbReference type="Rhea" id="RHEA-COMP:10100"/>
        <dbReference type="ChEBI" id="CHEBI:65314"/>
        <dbReference type="ChEBI" id="CHEBI:65315"/>
        <dbReference type="EC" id="5.4.99.24"/>
    </reaction>
</comment>
<dbReference type="Pfam" id="PF01479">
    <property type="entry name" value="S4"/>
    <property type="match status" value="1"/>
</dbReference>
<comment type="caution">
    <text evidence="11">The sequence shown here is derived from an EMBL/GenBank/DDBJ whole genome shotgun (WGS) entry which is preliminary data.</text>
</comment>
<dbReference type="Gene3D" id="3.30.2350.10">
    <property type="entry name" value="Pseudouridine synthase"/>
    <property type="match status" value="1"/>
</dbReference>
<keyword evidence="4" id="KW-0698">rRNA processing</keyword>
<evidence type="ECO:0000256" key="9">
    <source>
        <dbReference type="RuleBase" id="RU362028"/>
    </source>
</evidence>
<evidence type="ECO:0000256" key="3">
    <source>
        <dbReference type="ARBA" id="ARBA00010876"/>
    </source>
</evidence>
<dbReference type="NCBIfam" id="TIGR00005">
    <property type="entry name" value="rluA_subfam"/>
    <property type="match status" value="1"/>
</dbReference>
<dbReference type="GO" id="GO:0160141">
    <property type="term" value="F:23S rRNA pseudouridine(955/2504/2580) synthase activity"/>
    <property type="evidence" value="ECO:0007669"/>
    <property type="project" value="UniProtKB-EC"/>
</dbReference>
<evidence type="ECO:0000256" key="4">
    <source>
        <dbReference type="ARBA" id="ARBA00022552"/>
    </source>
</evidence>
<dbReference type="OrthoDB" id="9807829at2"/>
<dbReference type="Pfam" id="PF00849">
    <property type="entry name" value="PseudoU_synth_2"/>
    <property type="match status" value="1"/>
</dbReference>
<dbReference type="SUPFAM" id="SSF55120">
    <property type="entry name" value="Pseudouridine synthase"/>
    <property type="match status" value="1"/>
</dbReference>
<gene>
    <name evidence="11" type="ORF">DKT75_19935</name>
</gene>
<dbReference type="SUPFAM" id="SSF55174">
    <property type="entry name" value="Alpha-L RNA-binding motif"/>
    <property type="match status" value="1"/>
</dbReference>
<comment type="function">
    <text evidence="2">Responsible for synthesis of pseudouridine from uracil at positions 955, 2504 and 2580 in 23S ribosomal RNA.</text>
</comment>
<protein>
    <recommendedName>
        <fullName evidence="9">Pseudouridine synthase</fullName>
        <ecNumber evidence="9">5.4.99.-</ecNumber>
    </recommendedName>
</protein>
<proteinExistence type="inferred from homology"/>
<dbReference type="Gene3D" id="3.10.290.10">
    <property type="entry name" value="RNA-binding S4 domain"/>
    <property type="match status" value="1"/>
</dbReference>
<sequence>MSEITTNKVRFITVTASNEGQRIDNFLMKEYKFLPKSAIYKLLRKGEIRIDKKRIKPTRKLVLGEEIRVAPIKDVPESTEPRPASDRLLKIIQNSIHLEDDDLVILNKPSGVAVHGGTDNDHGVIEAFRQLRPELEFIELVHRIDKETSGLLLLAKNRTTLLALHAAFQSSQISKHYQTLTFGKWRGGKQHIQNRLSRDTDGQQNMRVNEEGDGKLAESIFEPLQSFENNSLLSVRLLTGRMHQIRTQLAALDYPITGDSKYGDFTKNREFARATSLKRLFLHAYKIDFKLEHSGKSYNIEIPLADDLALALTKLK</sequence>
<evidence type="ECO:0000313" key="11">
    <source>
        <dbReference type="EMBL" id="PWQ93873.1"/>
    </source>
</evidence>
<dbReference type="InterPro" id="IPR006145">
    <property type="entry name" value="PsdUridine_synth_RsuA/RluA"/>
</dbReference>
<accession>A0A317C969</accession>
<dbReference type="RefSeq" id="WP_109826273.1">
    <property type="nucleotide sequence ID" value="NZ_QGKL01000042.1"/>
</dbReference>
<name>A0A317C969_9GAMM</name>
<dbReference type="InterPro" id="IPR020103">
    <property type="entry name" value="PsdUridine_synth_cat_dom_sf"/>
</dbReference>
<dbReference type="InterPro" id="IPR006225">
    <property type="entry name" value="PsdUridine_synth_RluC/D"/>
</dbReference>
<organism evidence="11 12">
    <name type="scientific">Leucothrix arctica</name>
    <dbReference type="NCBI Taxonomy" id="1481894"/>
    <lineage>
        <taxon>Bacteria</taxon>
        <taxon>Pseudomonadati</taxon>
        <taxon>Pseudomonadota</taxon>
        <taxon>Gammaproteobacteria</taxon>
        <taxon>Thiotrichales</taxon>
        <taxon>Thiotrichaceae</taxon>
        <taxon>Leucothrix</taxon>
    </lineage>
</organism>
<evidence type="ECO:0000256" key="2">
    <source>
        <dbReference type="ARBA" id="ARBA00002876"/>
    </source>
</evidence>
<dbReference type="CDD" id="cd02869">
    <property type="entry name" value="PseudoU_synth_RluA_like"/>
    <property type="match status" value="1"/>
</dbReference>
<keyword evidence="6 9" id="KW-0413">Isomerase</keyword>
<comment type="catalytic activity">
    <reaction evidence="9">
        <text>a uridine in RNA = a pseudouridine in RNA</text>
        <dbReference type="Rhea" id="RHEA:48348"/>
        <dbReference type="Rhea" id="RHEA-COMP:12068"/>
        <dbReference type="Rhea" id="RHEA-COMP:12069"/>
        <dbReference type="ChEBI" id="CHEBI:65314"/>
        <dbReference type="ChEBI" id="CHEBI:65315"/>
    </reaction>
</comment>
<dbReference type="PANTHER" id="PTHR21600">
    <property type="entry name" value="MITOCHONDRIAL RNA PSEUDOURIDINE SYNTHASE"/>
    <property type="match status" value="1"/>
</dbReference>
<dbReference type="SMART" id="SM00363">
    <property type="entry name" value="S4"/>
    <property type="match status" value="1"/>
</dbReference>
<feature type="domain" description="RNA-binding S4" evidence="10">
    <location>
        <begin position="21"/>
        <end position="81"/>
    </location>
</feature>
<dbReference type="GO" id="GO:0000455">
    <property type="term" value="P:enzyme-directed rRNA pseudouridine synthesis"/>
    <property type="evidence" value="ECO:0007669"/>
    <property type="project" value="UniProtKB-ARBA"/>
</dbReference>
<dbReference type="EMBL" id="QGKL01000042">
    <property type="protein sequence ID" value="PWQ93873.1"/>
    <property type="molecule type" value="Genomic_DNA"/>
</dbReference>
<dbReference type="InterPro" id="IPR006224">
    <property type="entry name" value="PsdUridine_synth_RluA-like_CS"/>
</dbReference>
<evidence type="ECO:0000256" key="5">
    <source>
        <dbReference type="ARBA" id="ARBA00022884"/>
    </source>
</evidence>
<dbReference type="InterPro" id="IPR050188">
    <property type="entry name" value="RluA_PseudoU_synthase"/>
</dbReference>
<evidence type="ECO:0000256" key="7">
    <source>
        <dbReference type="PIRSR" id="PIRSR606225-1"/>
    </source>
</evidence>
<dbReference type="Proteomes" id="UP000245506">
    <property type="component" value="Unassembled WGS sequence"/>
</dbReference>
<comment type="similarity">
    <text evidence="3 9">Belongs to the pseudouridine synthase RluA family.</text>
</comment>
<dbReference type="PROSITE" id="PS50889">
    <property type="entry name" value="S4"/>
    <property type="match status" value="1"/>
</dbReference>
<dbReference type="AlphaFoldDB" id="A0A317C969"/>
<evidence type="ECO:0000259" key="10">
    <source>
        <dbReference type="SMART" id="SM00363"/>
    </source>
</evidence>